<evidence type="ECO:0000256" key="1">
    <source>
        <dbReference type="SAM" id="MobiDB-lite"/>
    </source>
</evidence>
<protein>
    <submittedName>
        <fullName evidence="2">Uncharacterized protein</fullName>
    </submittedName>
</protein>
<gene>
    <name evidence="2" type="ORF">V9T40_007518</name>
</gene>
<reference evidence="2 3" key="1">
    <citation type="submission" date="2024-03" db="EMBL/GenBank/DDBJ databases">
        <title>Adaptation during the transition from Ophiocordyceps entomopathogen to insect associate is accompanied by gene loss and intensified selection.</title>
        <authorList>
            <person name="Ward C.M."/>
            <person name="Onetto C.A."/>
            <person name="Borneman A.R."/>
        </authorList>
    </citation>
    <scope>NUCLEOTIDE SEQUENCE [LARGE SCALE GENOMIC DNA]</scope>
    <source>
        <strain evidence="2">AWRI1</strain>
        <tissue evidence="2">Single Adult Female</tissue>
    </source>
</reference>
<sequence>MAWYGYGYGIGIGIGIGSASSSHVSHAIVGYSVRSTICAIRSDRRAAKFSRRRAPMRLPIRIHGPRFRFPIPRSANRQHPPHRTAPHRTAPHTLRVYPHVATLSHRIVPTNYSFTSASPQPVRVPDASQKNVRHEEWRRRDARRSQLPTGAASLDPATIRRARAFPLWKEPRRAARLIIMIMITTLLMTSYRDRRDLVSGFGGSGWQFCDLRVVNLQPVGAVQCRAARRGAAHSSSSFRTTENISQLRNGLLRLSRYVRRVTPPAPPPLPLPNCSRTDS</sequence>
<name>A0AAN9Y664_9HEMI</name>
<feature type="region of interest" description="Disordered" evidence="1">
    <location>
        <begin position="118"/>
        <end position="151"/>
    </location>
</feature>
<evidence type="ECO:0000313" key="3">
    <source>
        <dbReference type="Proteomes" id="UP001367676"/>
    </source>
</evidence>
<feature type="region of interest" description="Disordered" evidence="1">
    <location>
        <begin position="69"/>
        <end position="89"/>
    </location>
</feature>
<evidence type="ECO:0000313" key="2">
    <source>
        <dbReference type="EMBL" id="KAK7592766.1"/>
    </source>
</evidence>
<feature type="compositionally biased region" description="Basic residues" evidence="1">
    <location>
        <begin position="79"/>
        <end position="89"/>
    </location>
</feature>
<dbReference type="AlphaFoldDB" id="A0AAN9Y664"/>
<organism evidence="2 3">
    <name type="scientific">Parthenolecanium corni</name>
    <dbReference type="NCBI Taxonomy" id="536013"/>
    <lineage>
        <taxon>Eukaryota</taxon>
        <taxon>Metazoa</taxon>
        <taxon>Ecdysozoa</taxon>
        <taxon>Arthropoda</taxon>
        <taxon>Hexapoda</taxon>
        <taxon>Insecta</taxon>
        <taxon>Pterygota</taxon>
        <taxon>Neoptera</taxon>
        <taxon>Paraneoptera</taxon>
        <taxon>Hemiptera</taxon>
        <taxon>Sternorrhyncha</taxon>
        <taxon>Coccoidea</taxon>
        <taxon>Coccidae</taxon>
        <taxon>Parthenolecanium</taxon>
    </lineage>
</organism>
<proteinExistence type="predicted"/>
<comment type="caution">
    <text evidence="2">The sequence shown here is derived from an EMBL/GenBank/DDBJ whole genome shotgun (WGS) entry which is preliminary data.</text>
</comment>
<accession>A0AAN9Y664</accession>
<dbReference type="EMBL" id="JBBCAQ010000020">
    <property type="protein sequence ID" value="KAK7592766.1"/>
    <property type="molecule type" value="Genomic_DNA"/>
</dbReference>
<dbReference type="Proteomes" id="UP001367676">
    <property type="component" value="Unassembled WGS sequence"/>
</dbReference>
<keyword evidence="3" id="KW-1185">Reference proteome</keyword>